<accession>A0ABX5XV15</accession>
<evidence type="ECO:0000313" key="2">
    <source>
        <dbReference type="Proteomes" id="UP000318081"/>
    </source>
</evidence>
<dbReference type="Proteomes" id="UP000318081">
    <property type="component" value="Chromosome"/>
</dbReference>
<keyword evidence="2" id="KW-1185">Reference proteome</keyword>
<dbReference type="EMBL" id="CP036432">
    <property type="protein sequence ID" value="QDV85868.1"/>
    <property type="molecule type" value="Genomic_DNA"/>
</dbReference>
<gene>
    <name evidence="1" type="ORF">TBK1r_48840</name>
</gene>
<sequence>MARLPNPQLARQWRERLDRFEHSDLTVENFCEYEGYSTTAGYPWRRKLRGEKSPDDPAFIPVQFDASDLNHSWVKGKAGRDVEAVNDLCDRLEYAQQTGYGDLDILW</sequence>
<protein>
    <recommendedName>
        <fullName evidence="3">Transposase</fullName>
    </recommendedName>
</protein>
<dbReference type="RefSeq" id="WP_145216192.1">
    <property type="nucleotide sequence ID" value="NZ_CP036432.1"/>
</dbReference>
<name>A0ABX5XV15_9BACT</name>
<organism evidence="1 2">
    <name type="scientific">Stieleria magnilauensis</name>
    <dbReference type="NCBI Taxonomy" id="2527963"/>
    <lineage>
        <taxon>Bacteria</taxon>
        <taxon>Pseudomonadati</taxon>
        <taxon>Planctomycetota</taxon>
        <taxon>Planctomycetia</taxon>
        <taxon>Pirellulales</taxon>
        <taxon>Pirellulaceae</taxon>
        <taxon>Stieleria</taxon>
    </lineage>
</organism>
<evidence type="ECO:0000313" key="1">
    <source>
        <dbReference type="EMBL" id="QDV85868.1"/>
    </source>
</evidence>
<evidence type="ECO:0008006" key="3">
    <source>
        <dbReference type="Google" id="ProtNLM"/>
    </source>
</evidence>
<dbReference type="NCBIfam" id="NF047593">
    <property type="entry name" value="IS66_ISAeme5_TnpA"/>
    <property type="match status" value="1"/>
</dbReference>
<reference evidence="1 2" key="1">
    <citation type="submission" date="2019-02" db="EMBL/GenBank/DDBJ databases">
        <title>Deep-cultivation of Planctomycetes and their phenomic and genomic characterization uncovers novel biology.</title>
        <authorList>
            <person name="Wiegand S."/>
            <person name="Jogler M."/>
            <person name="Boedeker C."/>
            <person name="Pinto D."/>
            <person name="Vollmers J."/>
            <person name="Rivas-Marin E."/>
            <person name="Kohn T."/>
            <person name="Peeters S.H."/>
            <person name="Heuer A."/>
            <person name="Rast P."/>
            <person name="Oberbeckmann S."/>
            <person name="Bunk B."/>
            <person name="Jeske O."/>
            <person name="Meyerdierks A."/>
            <person name="Storesund J.E."/>
            <person name="Kallscheuer N."/>
            <person name="Luecker S."/>
            <person name="Lage O.M."/>
            <person name="Pohl T."/>
            <person name="Merkel B.J."/>
            <person name="Hornburger P."/>
            <person name="Mueller R.-W."/>
            <person name="Bruemmer F."/>
            <person name="Labrenz M."/>
            <person name="Spormann A.M."/>
            <person name="Op den Camp H."/>
            <person name="Overmann J."/>
            <person name="Amann R."/>
            <person name="Jetten M.S.M."/>
            <person name="Mascher T."/>
            <person name="Medema M.H."/>
            <person name="Devos D.P."/>
            <person name="Kaster A.-K."/>
            <person name="Ovreas L."/>
            <person name="Rohde M."/>
            <person name="Galperin M.Y."/>
            <person name="Jogler C."/>
        </authorList>
    </citation>
    <scope>NUCLEOTIDE SEQUENCE [LARGE SCALE GENOMIC DNA]</scope>
    <source>
        <strain evidence="1 2">TBK1r</strain>
    </source>
</reference>
<proteinExistence type="predicted"/>